<dbReference type="InterPro" id="IPR036880">
    <property type="entry name" value="Kunitz_BPTI_sf"/>
</dbReference>
<dbReference type="PROSITE" id="PS50279">
    <property type="entry name" value="BPTI_KUNITZ_2"/>
    <property type="match status" value="1"/>
</dbReference>
<dbReference type="PANTHER" id="PTHR47248">
    <property type="entry name" value="PROTEIN CBG06772"/>
    <property type="match status" value="1"/>
</dbReference>
<organism evidence="2 3">
    <name type="scientific">Romanomermis culicivorax</name>
    <name type="common">Nematode worm</name>
    <dbReference type="NCBI Taxonomy" id="13658"/>
    <lineage>
        <taxon>Eukaryota</taxon>
        <taxon>Metazoa</taxon>
        <taxon>Ecdysozoa</taxon>
        <taxon>Nematoda</taxon>
        <taxon>Enoplea</taxon>
        <taxon>Dorylaimia</taxon>
        <taxon>Mermithida</taxon>
        <taxon>Mermithoidea</taxon>
        <taxon>Mermithidae</taxon>
        <taxon>Romanomermis</taxon>
    </lineage>
</organism>
<dbReference type="Proteomes" id="UP000887565">
    <property type="component" value="Unplaced"/>
</dbReference>
<name>A0A915J4I9_ROMCU</name>
<proteinExistence type="predicted"/>
<sequence>MSEQRGILYFGGNNSAKYENMASPADFPSQRRCMNNKDKGNACDKPQSTRWYFNEKKFRCMAFTYLGCGGNDNNFVNMNDCHTQCMPADGPACLSSEFALPAPMPKDATKYGSHWCQKTGCPTGFQCHNGIWFSQCCNQTVENWFTEGSDPKCKNGRNAYQLDGHLAVGDTCSDLVCPQGHTCESTNLLFAKCCP</sequence>
<dbReference type="GO" id="GO:0004867">
    <property type="term" value="F:serine-type endopeptidase inhibitor activity"/>
    <property type="evidence" value="ECO:0007669"/>
    <property type="project" value="InterPro"/>
</dbReference>
<dbReference type="SMART" id="SM00131">
    <property type="entry name" value="KU"/>
    <property type="match status" value="1"/>
</dbReference>
<dbReference type="InterPro" id="IPR052861">
    <property type="entry name" value="BPTI/Kunitz_domain"/>
</dbReference>
<reference evidence="3" key="1">
    <citation type="submission" date="2022-11" db="UniProtKB">
        <authorList>
            <consortium name="WormBaseParasite"/>
        </authorList>
    </citation>
    <scope>IDENTIFICATION</scope>
</reference>
<accession>A0A915J4I9</accession>
<dbReference type="WBParaSite" id="nRc.2.0.1.t20738-RA">
    <property type="protein sequence ID" value="nRc.2.0.1.t20738-RA"/>
    <property type="gene ID" value="nRc.2.0.1.g20738"/>
</dbReference>
<dbReference type="AlphaFoldDB" id="A0A915J4I9"/>
<evidence type="ECO:0000313" key="3">
    <source>
        <dbReference type="WBParaSite" id="nRc.2.0.1.t20738-RA"/>
    </source>
</evidence>
<dbReference type="PANTHER" id="PTHR47248:SF9">
    <property type="entry name" value="BPTI_KUNITZ INHIBITOR DOMAIN-CONTAINING PROTEIN"/>
    <property type="match status" value="1"/>
</dbReference>
<dbReference type="InterPro" id="IPR020901">
    <property type="entry name" value="Prtase_inh_Kunz-CS"/>
</dbReference>
<keyword evidence="2" id="KW-1185">Reference proteome</keyword>
<dbReference type="InterPro" id="IPR002223">
    <property type="entry name" value="Kunitz_BPTI"/>
</dbReference>
<protein>
    <submittedName>
        <fullName evidence="3">BPTI/Kunitz inhibitor domain-containing protein</fullName>
    </submittedName>
</protein>
<dbReference type="OMA" id="QYKGCGG"/>
<evidence type="ECO:0000259" key="1">
    <source>
        <dbReference type="PROSITE" id="PS50279"/>
    </source>
</evidence>
<feature type="domain" description="BPTI/Kunitz inhibitor" evidence="1">
    <location>
        <begin position="33"/>
        <end position="85"/>
    </location>
</feature>
<dbReference type="SUPFAM" id="SSF57362">
    <property type="entry name" value="BPTI-like"/>
    <property type="match status" value="1"/>
</dbReference>
<dbReference type="Gene3D" id="4.10.410.10">
    <property type="entry name" value="Pancreatic trypsin inhibitor Kunitz domain"/>
    <property type="match status" value="1"/>
</dbReference>
<dbReference type="PROSITE" id="PS00280">
    <property type="entry name" value="BPTI_KUNITZ_1"/>
    <property type="match status" value="1"/>
</dbReference>
<dbReference type="Pfam" id="PF00014">
    <property type="entry name" value="Kunitz_BPTI"/>
    <property type="match status" value="1"/>
</dbReference>
<evidence type="ECO:0000313" key="2">
    <source>
        <dbReference type="Proteomes" id="UP000887565"/>
    </source>
</evidence>